<keyword evidence="2 6" id="KW-0812">Transmembrane</keyword>
<evidence type="ECO:0000313" key="7">
    <source>
        <dbReference type="EMBL" id="KAF9150043.1"/>
    </source>
</evidence>
<evidence type="ECO:0000256" key="2">
    <source>
        <dbReference type="ARBA" id="ARBA00022692"/>
    </source>
</evidence>
<accession>A0A9P5VAW8</accession>
<protein>
    <recommendedName>
        <fullName evidence="9">PQ-loop-domain-containing protein</fullName>
    </recommendedName>
</protein>
<dbReference type="InterPro" id="IPR006603">
    <property type="entry name" value="PQ-loop_rpt"/>
</dbReference>
<feature type="region of interest" description="Disordered" evidence="5">
    <location>
        <begin position="78"/>
        <end position="108"/>
    </location>
</feature>
<proteinExistence type="predicted"/>
<feature type="transmembrane region" description="Helical" evidence="6">
    <location>
        <begin position="449"/>
        <end position="472"/>
    </location>
</feature>
<organism evidence="7 8">
    <name type="scientific">Linnemannia schmuckeri</name>
    <dbReference type="NCBI Taxonomy" id="64567"/>
    <lineage>
        <taxon>Eukaryota</taxon>
        <taxon>Fungi</taxon>
        <taxon>Fungi incertae sedis</taxon>
        <taxon>Mucoromycota</taxon>
        <taxon>Mortierellomycotina</taxon>
        <taxon>Mortierellomycetes</taxon>
        <taxon>Mortierellales</taxon>
        <taxon>Mortierellaceae</taxon>
        <taxon>Linnemannia</taxon>
    </lineage>
</organism>
<dbReference type="PANTHER" id="PTHR16201:SF44">
    <property type="entry name" value="SEVEN TRANSMEMBRANE PROTEIN 1"/>
    <property type="match status" value="1"/>
</dbReference>
<feature type="transmembrane region" description="Helical" evidence="6">
    <location>
        <begin position="43"/>
        <end position="60"/>
    </location>
</feature>
<dbReference type="InterPro" id="IPR051415">
    <property type="entry name" value="LAAT-1"/>
</dbReference>
<reference evidence="7" key="1">
    <citation type="journal article" date="2020" name="Fungal Divers.">
        <title>Resolving the Mortierellaceae phylogeny through synthesis of multi-gene phylogenetics and phylogenomics.</title>
        <authorList>
            <person name="Vandepol N."/>
            <person name="Liber J."/>
            <person name="Desiro A."/>
            <person name="Na H."/>
            <person name="Kennedy M."/>
            <person name="Barry K."/>
            <person name="Grigoriev I.V."/>
            <person name="Miller A.N."/>
            <person name="O'Donnell K."/>
            <person name="Stajich J.E."/>
            <person name="Bonito G."/>
        </authorList>
    </citation>
    <scope>NUCLEOTIDE SEQUENCE</scope>
    <source>
        <strain evidence="7">NRRL 6426</strain>
    </source>
</reference>
<keyword evidence="4 6" id="KW-0472">Membrane</keyword>
<evidence type="ECO:0000256" key="3">
    <source>
        <dbReference type="ARBA" id="ARBA00022989"/>
    </source>
</evidence>
<dbReference type="PANTHER" id="PTHR16201">
    <property type="entry name" value="SEVEN TRANSMEMBRANE PROTEIN 1-RELATED"/>
    <property type="match status" value="1"/>
</dbReference>
<evidence type="ECO:0008006" key="9">
    <source>
        <dbReference type="Google" id="ProtNLM"/>
    </source>
</evidence>
<feature type="region of interest" description="Disordered" evidence="5">
    <location>
        <begin position="194"/>
        <end position="228"/>
    </location>
</feature>
<sequence length="520" mass="57347">MNYKRKSGESLSLPFLYIWLAGDFLNVAGATMDNLLLTMRILAWYYTIADILLIAQVYYYRRTSIRSSFESVIAANAHPDQQRPASTKSSSSSSSVSSSEDDDNEHKSLLSASSNTVRNNYLTVAAPVPVSSTLAAGSGIGSFASSSVSSSSFSTSPSGGGISFCQEQDQNLRHQLSQDRIRYQAAQAANATAATASSSHKTYQDQETGDVTHSSHNRRRRPSEACSTRTTASERFRFLQKRRSVRQWILIILPILATAFFIWSYIEWRNCVLGEIGDGDNGTTGPENGSSDRIGNADEWWGWTECGRGRGRGKLPPSPNTPSPSVTPGADLLSWEKNGNQTIVQLTSSAAEAPLPPSHRRRHRHRNSKDSSNQDSNNSDGGWLALFFGWGSAALYLGSRIPQLYKNWRLKSCEGLSIMMFLFSVFGNALFVASIFLNSTERGYLIRNMPWWLGSTGTLIFDFSIFTQFYLYRDNSPMDDALQKAVATGELGSEATQALLTSSTEEDEVREHNQKVTSAV</sequence>
<feature type="region of interest" description="Disordered" evidence="5">
    <location>
        <begin position="500"/>
        <end position="520"/>
    </location>
</feature>
<keyword evidence="3 6" id="KW-1133">Transmembrane helix</keyword>
<feature type="region of interest" description="Disordered" evidence="5">
    <location>
        <begin position="348"/>
        <end position="378"/>
    </location>
</feature>
<keyword evidence="8" id="KW-1185">Reference proteome</keyword>
<dbReference type="Gene3D" id="1.20.1280.290">
    <property type="match status" value="2"/>
</dbReference>
<dbReference type="EMBL" id="JAAAUQ010000459">
    <property type="protein sequence ID" value="KAF9150043.1"/>
    <property type="molecule type" value="Genomic_DNA"/>
</dbReference>
<feature type="transmembrane region" description="Helical" evidence="6">
    <location>
        <begin position="245"/>
        <end position="266"/>
    </location>
</feature>
<evidence type="ECO:0000313" key="8">
    <source>
        <dbReference type="Proteomes" id="UP000748756"/>
    </source>
</evidence>
<evidence type="ECO:0000256" key="6">
    <source>
        <dbReference type="SAM" id="Phobius"/>
    </source>
</evidence>
<feature type="region of interest" description="Disordered" evidence="5">
    <location>
        <begin position="310"/>
        <end position="331"/>
    </location>
</feature>
<gene>
    <name evidence="7" type="ORF">BG015_008135</name>
</gene>
<name>A0A9P5VAW8_9FUNG</name>
<feature type="compositionally biased region" description="Low complexity" evidence="5">
    <location>
        <begin position="89"/>
        <end position="98"/>
    </location>
</feature>
<dbReference type="SMART" id="SM00679">
    <property type="entry name" value="CTNS"/>
    <property type="match status" value="2"/>
</dbReference>
<comment type="subcellular location">
    <subcellularLocation>
        <location evidence="1">Membrane</location>
        <topology evidence="1">Multi-pass membrane protein</topology>
    </subcellularLocation>
</comment>
<evidence type="ECO:0000256" key="1">
    <source>
        <dbReference type="ARBA" id="ARBA00004141"/>
    </source>
</evidence>
<dbReference type="OrthoDB" id="8048523at2759"/>
<evidence type="ECO:0000256" key="4">
    <source>
        <dbReference type="ARBA" id="ARBA00023136"/>
    </source>
</evidence>
<evidence type="ECO:0000256" key="5">
    <source>
        <dbReference type="SAM" id="MobiDB-lite"/>
    </source>
</evidence>
<dbReference type="GO" id="GO:0016020">
    <property type="term" value="C:membrane"/>
    <property type="evidence" value="ECO:0007669"/>
    <property type="project" value="UniProtKB-SubCell"/>
</dbReference>
<dbReference type="Pfam" id="PF04193">
    <property type="entry name" value="PQ-loop"/>
    <property type="match status" value="2"/>
</dbReference>
<comment type="caution">
    <text evidence="7">The sequence shown here is derived from an EMBL/GenBank/DDBJ whole genome shotgun (WGS) entry which is preliminary data.</text>
</comment>
<dbReference type="FunFam" id="1.20.1280.290:FF:000012">
    <property type="entry name" value="Vacuolar membrane PQ loop repeat protein"/>
    <property type="match status" value="1"/>
</dbReference>
<dbReference type="AlphaFoldDB" id="A0A9P5VAW8"/>
<dbReference type="Proteomes" id="UP000748756">
    <property type="component" value="Unassembled WGS sequence"/>
</dbReference>
<feature type="compositionally biased region" description="Basic residues" evidence="5">
    <location>
        <begin position="358"/>
        <end position="367"/>
    </location>
</feature>
<feature type="transmembrane region" description="Helical" evidence="6">
    <location>
        <begin position="12"/>
        <end position="31"/>
    </location>
</feature>
<feature type="compositionally biased region" description="Polar residues" evidence="5">
    <location>
        <begin position="197"/>
        <end position="214"/>
    </location>
</feature>
<feature type="transmembrane region" description="Helical" evidence="6">
    <location>
        <begin position="418"/>
        <end position="437"/>
    </location>
</feature>